<dbReference type="Pfam" id="PF19187">
    <property type="entry name" value="HTH_PafC"/>
    <property type="match status" value="1"/>
</dbReference>
<accession>A0A1T4Z8Q7</accession>
<dbReference type="EMBL" id="LT796768">
    <property type="protein sequence ID" value="SKB10364.1"/>
    <property type="molecule type" value="Genomic_DNA"/>
</dbReference>
<dbReference type="STRING" id="1736691.SAMN06295964_3275"/>
<name>A0A1T4Z8Q7_9ACTN</name>
<dbReference type="PANTHER" id="PTHR34580">
    <property type="match status" value="1"/>
</dbReference>
<evidence type="ECO:0000313" key="5">
    <source>
        <dbReference type="Proteomes" id="UP000191040"/>
    </source>
</evidence>
<organism evidence="4 5">
    <name type="scientific">Aeromicrobium choanae</name>
    <dbReference type="NCBI Taxonomy" id="1736691"/>
    <lineage>
        <taxon>Bacteria</taxon>
        <taxon>Bacillati</taxon>
        <taxon>Actinomycetota</taxon>
        <taxon>Actinomycetes</taxon>
        <taxon>Propionibacteriales</taxon>
        <taxon>Nocardioidaceae</taxon>
        <taxon>Aeromicrobium</taxon>
    </lineage>
</organism>
<dbReference type="OrthoDB" id="5174471at2"/>
<dbReference type="PIRSF" id="PIRSF016838">
    <property type="entry name" value="PafC"/>
    <property type="match status" value="1"/>
</dbReference>
<sequence length="323" mass="35699">MNPSLKQVVRMLAMVPYLQSNQGIPLADLAREFKIKPAQAQRELEIMMLTGWGEYHGELIDFDVTALQDEGVVYIRDAEFMARPLRISRSEAAALMVALRTLRQSAAGDQAALIDSALAKLAEAAGTELDTPVDVLLPEVDAGVQAAVAEALAGKRQLHMVYANETRDEQTERVVDPHRAFTQDGHRYLSAWCHKVEADRLFRVDRIVAAAVLDAPVTTDADQRTRLEDLFPQGPHTPSVLVEIEPGADWLLGQYRMDVVEQRPDGAVRARLFGSDPAWLRRVVMRAGGRMRVMEPGEFSREVREAARSALAAYDGVTSDQGA</sequence>
<dbReference type="InterPro" id="IPR026881">
    <property type="entry name" value="WYL_dom"/>
</dbReference>
<dbReference type="PROSITE" id="PS52050">
    <property type="entry name" value="WYL"/>
    <property type="match status" value="1"/>
</dbReference>
<dbReference type="GO" id="GO:0000502">
    <property type="term" value="C:proteasome complex"/>
    <property type="evidence" value="ECO:0007669"/>
    <property type="project" value="UniProtKB-KW"/>
</dbReference>
<feature type="domain" description="WCX" evidence="3">
    <location>
        <begin position="239"/>
        <end position="311"/>
    </location>
</feature>
<dbReference type="RefSeq" id="WP_078701135.1">
    <property type="nucleotide sequence ID" value="NZ_LT796768.1"/>
</dbReference>
<evidence type="ECO:0000259" key="2">
    <source>
        <dbReference type="Pfam" id="PF19187"/>
    </source>
</evidence>
<feature type="domain" description="PafC HTH" evidence="2">
    <location>
        <begin position="7"/>
        <end position="122"/>
    </location>
</feature>
<evidence type="ECO:0000313" key="4">
    <source>
        <dbReference type="EMBL" id="SKB10364.1"/>
    </source>
</evidence>
<gene>
    <name evidence="4" type="ORF">SAMN06295964_3275</name>
</gene>
<protein>
    <submittedName>
        <fullName evidence="4">Proteasome accessory factor C</fullName>
    </submittedName>
</protein>
<dbReference type="PANTHER" id="PTHR34580:SF1">
    <property type="entry name" value="PROTEIN PAFC"/>
    <property type="match status" value="1"/>
</dbReference>
<dbReference type="Proteomes" id="UP000191040">
    <property type="component" value="Chromosome I"/>
</dbReference>
<evidence type="ECO:0000259" key="1">
    <source>
        <dbReference type="Pfam" id="PF13280"/>
    </source>
</evidence>
<dbReference type="AlphaFoldDB" id="A0A1T4Z8Q7"/>
<dbReference type="InterPro" id="IPR051534">
    <property type="entry name" value="CBASS_pafABC_assoc_protein"/>
</dbReference>
<dbReference type="InterPro" id="IPR043839">
    <property type="entry name" value="PafC_HTH"/>
</dbReference>
<reference evidence="5" key="1">
    <citation type="submission" date="2017-02" db="EMBL/GenBank/DDBJ databases">
        <authorList>
            <person name="Varghese N."/>
            <person name="Submissions S."/>
        </authorList>
    </citation>
    <scope>NUCLEOTIDE SEQUENCE [LARGE SCALE GENOMIC DNA]</scope>
    <source>
        <strain evidence="5">9H-4</strain>
    </source>
</reference>
<proteinExistence type="predicted"/>
<dbReference type="InterPro" id="IPR057727">
    <property type="entry name" value="WCX_dom"/>
</dbReference>
<keyword evidence="5" id="KW-1185">Reference proteome</keyword>
<dbReference type="Pfam" id="PF25583">
    <property type="entry name" value="WCX"/>
    <property type="match status" value="1"/>
</dbReference>
<dbReference type="Pfam" id="PF13280">
    <property type="entry name" value="WYL"/>
    <property type="match status" value="1"/>
</dbReference>
<keyword evidence="4" id="KW-0647">Proteasome</keyword>
<evidence type="ECO:0000259" key="3">
    <source>
        <dbReference type="Pfam" id="PF25583"/>
    </source>
</evidence>
<dbReference type="InterPro" id="IPR028349">
    <property type="entry name" value="PafC-like"/>
</dbReference>
<feature type="domain" description="WYL" evidence="1">
    <location>
        <begin position="146"/>
        <end position="211"/>
    </location>
</feature>